<comment type="similarity">
    <text evidence="1">Belongs to the oxygen-dependent FAD-linked oxidoreductase family.</text>
</comment>
<evidence type="ECO:0000256" key="4">
    <source>
        <dbReference type="ARBA" id="ARBA00023002"/>
    </source>
</evidence>
<dbReference type="InterPro" id="IPR006094">
    <property type="entry name" value="Oxid_FAD_bind_N"/>
</dbReference>
<dbReference type="Proteomes" id="UP000469558">
    <property type="component" value="Unassembled WGS sequence"/>
</dbReference>
<keyword evidence="3" id="KW-0274">FAD</keyword>
<dbReference type="Gene3D" id="3.30.465.10">
    <property type="match status" value="1"/>
</dbReference>
<evidence type="ECO:0000256" key="2">
    <source>
        <dbReference type="ARBA" id="ARBA00022630"/>
    </source>
</evidence>
<feature type="chain" id="PRO_5035915670" evidence="5">
    <location>
        <begin position="20"/>
        <end position="462"/>
    </location>
</feature>
<dbReference type="InterPro" id="IPR036318">
    <property type="entry name" value="FAD-bd_PCMH-like_sf"/>
</dbReference>
<dbReference type="InterPro" id="IPR016166">
    <property type="entry name" value="FAD-bd_PCMH"/>
</dbReference>
<protein>
    <submittedName>
        <fullName evidence="7">FAD-dependent monooxygenase yanF</fullName>
    </submittedName>
</protein>
<keyword evidence="2" id="KW-0285">Flavoprotein</keyword>
<dbReference type="EMBL" id="QGMK01000482">
    <property type="protein sequence ID" value="TVY81422.1"/>
    <property type="molecule type" value="Genomic_DNA"/>
</dbReference>
<organism evidence="7 8">
    <name type="scientific">Lachnellula suecica</name>
    <dbReference type="NCBI Taxonomy" id="602035"/>
    <lineage>
        <taxon>Eukaryota</taxon>
        <taxon>Fungi</taxon>
        <taxon>Dikarya</taxon>
        <taxon>Ascomycota</taxon>
        <taxon>Pezizomycotina</taxon>
        <taxon>Leotiomycetes</taxon>
        <taxon>Helotiales</taxon>
        <taxon>Lachnaceae</taxon>
        <taxon>Lachnellula</taxon>
    </lineage>
</organism>
<dbReference type="Pfam" id="PF01565">
    <property type="entry name" value="FAD_binding_4"/>
    <property type="match status" value="1"/>
</dbReference>
<dbReference type="InterPro" id="IPR016169">
    <property type="entry name" value="FAD-bd_PCMH_sub2"/>
</dbReference>
<keyword evidence="4" id="KW-0560">Oxidoreductase</keyword>
<sequence length="462" mass="49495">MKKVLSLILGACICSQAKAASNFSSPTQACSFFSSNYGNLTSFPNSTIYTEINTDFWDAAAALGPACIFAPDTAEKMALAVKTLVQFNNPFALKGGGHLAIAGANNINSTGVLLAGQNLNQIDLAADSKTVDVGPGNNWGQVMNYLQDFNLSVVGGRMSIVGVPGLLTGGGMSNFGNELGWASSNIDEYSCVLANGTLANVTATNEYSDLFWALRGGGNSFCIVTNFKLRTLEVPAFTAGERSWSGNQSQGFLDAVYNMAANPNPDVKGALTPVANAGSSQNGTSYSCMMFYNGNDTAPEFYQNFSAPILTPVTDSYGPMDGMGSAATFMSIGTDQIAGFREGWWFTTIRANREALQIIHDTYFEMIEAYFADVDIWITGLAMNIISKQYVLGGIEQGGPDPMGLNASLAPYIMIEESITDVFGGYPAENVQELKTIREKYDPNRVYTDLMPGGWKVADYEI</sequence>
<dbReference type="InterPro" id="IPR050416">
    <property type="entry name" value="FAD-linked_Oxidoreductase"/>
</dbReference>
<keyword evidence="8" id="KW-1185">Reference proteome</keyword>
<evidence type="ECO:0000313" key="7">
    <source>
        <dbReference type="EMBL" id="TVY81422.1"/>
    </source>
</evidence>
<dbReference type="PANTHER" id="PTHR42973">
    <property type="entry name" value="BINDING OXIDOREDUCTASE, PUTATIVE (AFU_ORTHOLOGUE AFUA_1G17690)-RELATED"/>
    <property type="match status" value="1"/>
</dbReference>
<gene>
    <name evidence="7" type="primary">yanF_2</name>
    <name evidence="7" type="ORF">LSUE1_G005495</name>
</gene>
<comment type="caution">
    <text evidence="7">The sequence shown here is derived from an EMBL/GenBank/DDBJ whole genome shotgun (WGS) entry which is preliminary data.</text>
</comment>
<evidence type="ECO:0000256" key="5">
    <source>
        <dbReference type="SAM" id="SignalP"/>
    </source>
</evidence>
<keyword evidence="7" id="KW-0503">Monooxygenase</keyword>
<dbReference type="PANTHER" id="PTHR42973:SF54">
    <property type="entry name" value="FAD-BINDING PCMH-TYPE DOMAIN-CONTAINING PROTEIN"/>
    <property type="match status" value="1"/>
</dbReference>
<dbReference type="PROSITE" id="PS51387">
    <property type="entry name" value="FAD_PCMH"/>
    <property type="match status" value="1"/>
</dbReference>
<dbReference type="GO" id="GO:0004497">
    <property type="term" value="F:monooxygenase activity"/>
    <property type="evidence" value="ECO:0007669"/>
    <property type="project" value="UniProtKB-KW"/>
</dbReference>
<dbReference type="SUPFAM" id="SSF56176">
    <property type="entry name" value="FAD-binding/transporter-associated domain-like"/>
    <property type="match status" value="1"/>
</dbReference>
<evidence type="ECO:0000313" key="8">
    <source>
        <dbReference type="Proteomes" id="UP000469558"/>
    </source>
</evidence>
<accession>A0A8T9C8N7</accession>
<reference evidence="7 8" key="1">
    <citation type="submission" date="2018-05" db="EMBL/GenBank/DDBJ databases">
        <title>Genome sequencing and assembly of the regulated plant pathogen Lachnellula willkommii and related sister species for the development of diagnostic species identification markers.</title>
        <authorList>
            <person name="Giroux E."/>
            <person name="Bilodeau G."/>
        </authorList>
    </citation>
    <scope>NUCLEOTIDE SEQUENCE [LARGE SCALE GENOMIC DNA]</scope>
    <source>
        <strain evidence="7 8">CBS 268.59</strain>
    </source>
</reference>
<name>A0A8T9C8N7_9HELO</name>
<dbReference type="GO" id="GO:0071949">
    <property type="term" value="F:FAD binding"/>
    <property type="evidence" value="ECO:0007669"/>
    <property type="project" value="InterPro"/>
</dbReference>
<evidence type="ECO:0000256" key="3">
    <source>
        <dbReference type="ARBA" id="ARBA00022827"/>
    </source>
</evidence>
<feature type="domain" description="FAD-binding PCMH-type" evidence="6">
    <location>
        <begin position="61"/>
        <end position="234"/>
    </location>
</feature>
<proteinExistence type="inferred from homology"/>
<dbReference type="OrthoDB" id="2151789at2759"/>
<evidence type="ECO:0000256" key="1">
    <source>
        <dbReference type="ARBA" id="ARBA00005466"/>
    </source>
</evidence>
<evidence type="ECO:0000259" key="6">
    <source>
        <dbReference type="PROSITE" id="PS51387"/>
    </source>
</evidence>
<keyword evidence="5" id="KW-0732">Signal</keyword>
<feature type="signal peptide" evidence="5">
    <location>
        <begin position="1"/>
        <end position="19"/>
    </location>
</feature>
<dbReference type="AlphaFoldDB" id="A0A8T9C8N7"/>